<dbReference type="InterPro" id="IPR010918">
    <property type="entry name" value="PurM-like_C_dom"/>
</dbReference>
<feature type="binding site" evidence="8">
    <location>
        <position position="535"/>
    </location>
    <ligand>
        <name>Mg(2+)</name>
        <dbReference type="ChEBI" id="CHEBI:18420"/>
        <label>1</label>
    </ligand>
</feature>
<keyword evidence="4 8" id="KW-0547">Nucleotide-binding</keyword>
<dbReference type="NCBIfam" id="NF002290">
    <property type="entry name" value="PRK01213.1"/>
    <property type="match status" value="1"/>
</dbReference>
<dbReference type="InterPro" id="IPR041609">
    <property type="entry name" value="PurL_linker"/>
</dbReference>
<dbReference type="GO" id="GO:0006189">
    <property type="term" value="P:'de novo' IMP biosynthetic process"/>
    <property type="evidence" value="ECO:0007669"/>
    <property type="project" value="UniProtKB-UniRule"/>
</dbReference>
<feature type="binding site" evidence="8">
    <location>
        <position position="116"/>
    </location>
    <ligand>
        <name>Mg(2+)</name>
        <dbReference type="ChEBI" id="CHEBI:18420"/>
        <label>2</label>
    </ligand>
</feature>
<comment type="catalytic activity">
    <reaction evidence="8">
        <text>N(2)-formyl-N(1)-(5-phospho-beta-D-ribosyl)glycinamide + L-glutamine + ATP + H2O = 2-formamido-N(1)-(5-O-phospho-beta-D-ribosyl)acetamidine + L-glutamate + ADP + phosphate + H(+)</text>
        <dbReference type="Rhea" id="RHEA:17129"/>
        <dbReference type="ChEBI" id="CHEBI:15377"/>
        <dbReference type="ChEBI" id="CHEBI:15378"/>
        <dbReference type="ChEBI" id="CHEBI:29985"/>
        <dbReference type="ChEBI" id="CHEBI:30616"/>
        <dbReference type="ChEBI" id="CHEBI:43474"/>
        <dbReference type="ChEBI" id="CHEBI:58359"/>
        <dbReference type="ChEBI" id="CHEBI:147286"/>
        <dbReference type="ChEBI" id="CHEBI:147287"/>
        <dbReference type="ChEBI" id="CHEBI:456216"/>
        <dbReference type="EC" id="6.3.5.3"/>
    </reaction>
</comment>
<dbReference type="CDD" id="cd02203">
    <property type="entry name" value="PurL_repeat1"/>
    <property type="match status" value="1"/>
</dbReference>
<dbReference type="GO" id="GO:0005737">
    <property type="term" value="C:cytoplasm"/>
    <property type="evidence" value="ECO:0007669"/>
    <property type="project" value="UniProtKB-SubCell"/>
</dbReference>
<dbReference type="OrthoDB" id="9804441at2"/>
<dbReference type="STRING" id="945713.IALB_0844"/>
<dbReference type="KEGG" id="ial:IALB_0844"/>
<evidence type="ECO:0000256" key="8">
    <source>
        <dbReference type="HAMAP-Rule" id="MF_00420"/>
    </source>
</evidence>
<dbReference type="InterPro" id="IPR036676">
    <property type="entry name" value="PurM-like_C_sf"/>
</dbReference>
<evidence type="ECO:0000256" key="3">
    <source>
        <dbReference type="ARBA" id="ARBA00022723"/>
    </source>
</evidence>
<name>I0AHU9_IGNAJ</name>
<keyword evidence="1 8" id="KW-0963">Cytoplasm</keyword>
<feature type="domain" description="Phosphoribosylformylglycinamidine synthase linker" evidence="11">
    <location>
        <begin position="11"/>
        <end position="51"/>
    </location>
</feature>
<evidence type="ECO:0000259" key="10">
    <source>
        <dbReference type="Pfam" id="PF02769"/>
    </source>
</evidence>
<feature type="binding site" evidence="8">
    <location>
        <position position="534"/>
    </location>
    <ligand>
        <name>ATP</name>
        <dbReference type="ChEBI" id="CHEBI:30616"/>
    </ligand>
</feature>
<dbReference type="EMBL" id="CP003418">
    <property type="protein sequence ID" value="AFH48556.1"/>
    <property type="molecule type" value="Genomic_DNA"/>
</dbReference>
<comment type="similarity">
    <text evidence="8">Belongs to the FGAMS family.</text>
</comment>
<feature type="binding site" evidence="8">
    <location>
        <begin position="93"/>
        <end position="96"/>
    </location>
    <ligand>
        <name>substrate</name>
    </ligand>
</feature>
<comment type="function">
    <text evidence="8">Part of the phosphoribosylformylglycinamidine synthase complex involved in the purines biosynthetic pathway. Catalyzes the ATP-dependent conversion of formylglycinamide ribonucleotide (FGAR) and glutamine to yield formylglycinamidine ribonucleotide (FGAM) and glutamate. The FGAM synthase complex is composed of three subunits. PurQ produces an ammonia molecule by converting glutamine to glutamate. PurL transfers the ammonia molecule to FGAR to form FGAM in an ATP-dependent manner. PurS interacts with PurQ and PurL and is thought to assist in the transfer of the ammonia molecule from PurQ to PurL.</text>
</comment>
<evidence type="ECO:0000259" key="9">
    <source>
        <dbReference type="Pfam" id="PF00586"/>
    </source>
</evidence>
<keyword evidence="2 8" id="KW-0436">Ligase</keyword>
<comment type="subunit">
    <text evidence="8">Monomer. Part of the FGAM synthase complex composed of 1 PurL, 1 PurQ and 2 PurS subunits.</text>
</comment>
<evidence type="ECO:0000256" key="4">
    <source>
        <dbReference type="ARBA" id="ARBA00022741"/>
    </source>
</evidence>
<dbReference type="InterPro" id="IPR010074">
    <property type="entry name" value="PRibForGlyAmidine_synth_PurL"/>
</dbReference>
<dbReference type="HAMAP" id="MF_00420">
    <property type="entry name" value="PurL_2"/>
    <property type="match status" value="1"/>
</dbReference>
<evidence type="ECO:0000313" key="12">
    <source>
        <dbReference type="EMBL" id="AFH48556.1"/>
    </source>
</evidence>
<dbReference type="GO" id="GO:0000287">
    <property type="term" value="F:magnesium ion binding"/>
    <property type="evidence" value="ECO:0007669"/>
    <property type="project" value="UniProtKB-UniRule"/>
</dbReference>
<dbReference type="InterPro" id="IPR016188">
    <property type="entry name" value="PurM-like_N"/>
</dbReference>
<dbReference type="UniPathway" id="UPA00074">
    <property type="reaction ID" value="UER00128"/>
</dbReference>
<sequence>MKEPEVTFELALEHGLIKEEWEKILKILGRTPTFTELGIFSVMWSEHCSYKNSIAQLKTLPRSGGRLLVAAGEENAGLIDIGDDLAVAFKIESHNHPSAVEPYQGAATGVGGIMRDIFTMGARPIASLNSLRFGSLEDARTRYLFDGVVRGIGDYGNSFGVPTVAGEVYFDESYQGNPLVNAMAVGIVNKKHVASAVAKGVGNPVMIVGSSTGRDGIHGATFASEEISEKSESKRPSVQVGDPFTEKLLLEATLEIIKNGWLIGIQDMGAAGISCSTSEMSAKGKAGMKINLDKVPLREDGMTAYEIMLSESQERMLCCVKKGYEDKVKEVFEKWDLNCEIIGEVTDDGLLHIDYQGERKATIPAFELVLGGGAPVYIREQKEPEYLKHTRNFDFNKIPEPENLKETFLKVFSSPNIVSKQWVYHQYDTMVRTNTIVGPGCDAAVIYIKGTDKALAMKTDCNSRYVYLNPKEGTKIAVAECARNIVCSGGVPLGVTNCLNFGNPYKPEVYWQFAQAIAGMGEACRKFDTPVTGGNVSFYNESPDAAVYPTPTIGMVGLIEDLKHITTSYFKDEGDVIYLLGEDKEEIGGSEYLKIVHNKVAGDCPKINLDEEKKLHETLLNLIRKLLVKSAHDVTEGGIASALAECCIINQEKQIGCEVEIPVKSRKDFSLFSESQTRIIISTSESNSLKLEHELKLSNISFIKLGSVKGTSLKIKDFFEIGLNELSEIYFNTIPKIMSGEE</sequence>
<dbReference type="PANTHER" id="PTHR43555">
    <property type="entry name" value="PHOSPHORIBOSYLFORMYLGLYCINAMIDINE SYNTHASE SUBUNIT PURL"/>
    <property type="match status" value="1"/>
</dbReference>
<gene>
    <name evidence="8 12" type="primary">purL</name>
    <name evidence="12" type="ordered locus">IALB_0844</name>
</gene>
<feature type="binding site" evidence="8">
    <location>
        <position position="115"/>
    </location>
    <ligand>
        <name>substrate</name>
    </ligand>
</feature>
<feature type="binding site" evidence="8">
    <location>
        <position position="497"/>
    </location>
    <ligand>
        <name>ATP</name>
        <dbReference type="ChEBI" id="CHEBI:30616"/>
    </ligand>
</feature>
<dbReference type="Gene3D" id="3.90.650.10">
    <property type="entry name" value="PurM-like C-terminal domain"/>
    <property type="match status" value="2"/>
</dbReference>
<dbReference type="EC" id="6.3.5.3" evidence="8"/>
<feature type="binding site" evidence="8">
    <location>
        <position position="92"/>
    </location>
    <ligand>
        <name>Mg(2+)</name>
        <dbReference type="ChEBI" id="CHEBI:18420"/>
        <label>1</label>
    </ligand>
</feature>
<feature type="binding site" evidence="8">
    <location>
        <position position="537"/>
    </location>
    <ligand>
        <name>substrate</name>
    </ligand>
</feature>
<comment type="pathway">
    <text evidence="8">Purine metabolism; IMP biosynthesis via de novo pathway; 5-amino-1-(5-phospho-D-ribosyl)imidazole from N(2)-formyl-N(1)-(5-phospho-D-ribosyl)glycinamide: step 1/2.</text>
</comment>
<feature type="domain" description="PurM-like C-terminal" evidence="10">
    <location>
        <begin position="573"/>
        <end position="709"/>
    </location>
</feature>
<feature type="domain" description="PurM-like N-terminal" evidence="9">
    <location>
        <begin position="74"/>
        <end position="188"/>
    </location>
</feature>
<keyword evidence="3 8" id="KW-0479">Metal-binding</keyword>
<dbReference type="PIRSF" id="PIRSF001587">
    <property type="entry name" value="FGAM_synthase_II"/>
    <property type="match status" value="1"/>
</dbReference>
<dbReference type="InterPro" id="IPR036921">
    <property type="entry name" value="PurM-like_N_sf"/>
</dbReference>
<feature type="binding site" evidence="8">
    <location>
        <position position="239"/>
    </location>
    <ligand>
        <name>substrate</name>
    </ligand>
</feature>
<protein>
    <recommendedName>
        <fullName evidence="8">Phosphoribosylformylglycinamidine synthase subunit PurL</fullName>
        <shortName evidence="8">FGAM synthase</shortName>
        <ecNumber evidence="8">6.3.5.3</ecNumber>
    </recommendedName>
    <alternativeName>
        <fullName evidence="8">Formylglycinamide ribonucleotide amidotransferase subunit II</fullName>
        <shortName evidence="8">FGAR amidotransferase II</shortName>
        <shortName evidence="8">FGAR-AT II</shortName>
    </alternativeName>
    <alternativeName>
        <fullName evidence="8">Glutamine amidotransferase PurL</fullName>
    </alternativeName>
    <alternativeName>
        <fullName evidence="8">Phosphoribosylformylglycinamidine synthase subunit II</fullName>
    </alternativeName>
</protein>
<dbReference type="PATRIC" id="fig|945713.3.peg.847"/>
<evidence type="ECO:0000256" key="6">
    <source>
        <dbReference type="ARBA" id="ARBA00022840"/>
    </source>
</evidence>
<comment type="subcellular location">
    <subcellularLocation>
        <location evidence="8">Cytoplasm</location>
    </subcellularLocation>
</comment>
<keyword evidence="7 8" id="KW-0460">Magnesium</keyword>
<dbReference type="NCBIfam" id="TIGR01736">
    <property type="entry name" value="FGAM_synth_II"/>
    <property type="match status" value="1"/>
</dbReference>
<dbReference type="PANTHER" id="PTHR43555:SF1">
    <property type="entry name" value="PHOSPHORIBOSYLFORMYLGLYCINAMIDINE SYNTHASE SUBUNIT PURL"/>
    <property type="match status" value="1"/>
</dbReference>
<feature type="active site" evidence="8">
    <location>
        <position position="47"/>
    </location>
</feature>
<dbReference type="AlphaFoldDB" id="I0AHU9"/>
<evidence type="ECO:0000313" key="13">
    <source>
        <dbReference type="Proteomes" id="UP000007394"/>
    </source>
</evidence>
<dbReference type="Gene3D" id="3.30.1330.10">
    <property type="entry name" value="PurM-like, N-terminal domain"/>
    <property type="match status" value="2"/>
</dbReference>
<keyword evidence="5 8" id="KW-0658">Purine biosynthesis</keyword>
<proteinExistence type="inferred from homology"/>
<dbReference type="SUPFAM" id="SSF55326">
    <property type="entry name" value="PurM N-terminal domain-like"/>
    <property type="match status" value="2"/>
</dbReference>
<evidence type="ECO:0000259" key="11">
    <source>
        <dbReference type="Pfam" id="PF18072"/>
    </source>
</evidence>
<dbReference type="GO" id="GO:0005524">
    <property type="term" value="F:ATP binding"/>
    <property type="evidence" value="ECO:0007669"/>
    <property type="project" value="UniProtKB-UniRule"/>
</dbReference>
<dbReference type="RefSeq" id="WP_014559712.1">
    <property type="nucleotide sequence ID" value="NC_017464.1"/>
</dbReference>
<keyword evidence="6 8" id="KW-0067">ATP-binding</keyword>
<feature type="binding site" evidence="8">
    <location>
        <position position="50"/>
    </location>
    <ligand>
        <name>ATP</name>
        <dbReference type="ChEBI" id="CHEBI:30616"/>
    </ligand>
</feature>
<dbReference type="CDD" id="cd02204">
    <property type="entry name" value="PurL_repeat2"/>
    <property type="match status" value="1"/>
</dbReference>
<dbReference type="Pfam" id="PF18072">
    <property type="entry name" value="FGAR-AT_linker"/>
    <property type="match status" value="1"/>
</dbReference>
<feature type="binding site" evidence="8">
    <location>
        <position position="90"/>
    </location>
    <ligand>
        <name>ATP</name>
        <dbReference type="ChEBI" id="CHEBI:30616"/>
    </ligand>
</feature>
<dbReference type="HOGENOM" id="CLU_003100_0_1_10"/>
<feature type="active site" description="Proton acceptor" evidence="8">
    <location>
        <position position="94"/>
    </location>
</feature>
<dbReference type="Pfam" id="PF02769">
    <property type="entry name" value="AIRS_C"/>
    <property type="match status" value="2"/>
</dbReference>
<dbReference type="FunFam" id="3.30.1330.10:FF:000004">
    <property type="entry name" value="Phosphoribosylformylglycinamidine synthase subunit PurL"/>
    <property type="match status" value="1"/>
</dbReference>
<feature type="binding site" evidence="8">
    <location>
        <begin position="311"/>
        <end position="313"/>
    </location>
    <ligand>
        <name>substrate</name>
    </ligand>
</feature>
<accession>I0AHU9</accession>
<feature type="binding site" evidence="8">
    <location>
        <position position="267"/>
    </location>
    <ligand>
        <name>Mg(2+)</name>
        <dbReference type="ChEBI" id="CHEBI:18420"/>
        <label>2</label>
    </ligand>
</feature>
<evidence type="ECO:0000256" key="2">
    <source>
        <dbReference type="ARBA" id="ARBA00022598"/>
    </source>
</evidence>
<organism evidence="12 13">
    <name type="scientific">Ignavibacterium album (strain DSM 19864 / JCM 16511 / NBRC 101810 / Mat9-16)</name>
    <dbReference type="NCBI Taxonomy" id="945713"/>
    <lineage>
        <taxon>Bacteria</taxon>
        <taxon>Pseudomonadati</taxon>
        <taxon>Ignavibacteriota</taxon>
        <taxon>Ignavibacteria</taxon>
        <taxon>Ignavibacteriales</taxon>
        <taxon>Ignavibacteriaceae</taxon>
        <taxon>Ignavibacterium</taxon>
    </lineage>
</organism>
<dbReference type="eggNOG" id="COG0046">
    <property type="taxonomic scope" value="Bacteria"/>
</dbReference>
<comment type="caution">
    <text evidence="8">Lacks conserved residue(s) required for the propagation of feature annotation.</text>
</comment>
<dbReference type="Pfam" id="PF00586">
    <property type="entry name" value="AIRS"/>
    <property type="match status" value="2"/>
</dbReference>
<reference evidence="12 13" key="1">
    <citation type="journal article" date="2012" name="Front. Microbiol.">
        <title>Complete genome of Ignavibacterium album, a metabolically versatile, flagellated, facultative anaerobe from the phylum Chlorobi.</title>
        <authorList>
            <person name="Liu Z."/>
            <person name="Frigaard N.-U."/>
            <person name="Vogl K."/>
            <person name="Iino T."/>
            <person name="Ohkuma M."/>
            <person name="Overmann J."/>
            <person name="Bryant D.A."/>
        </authorList>
    </citation>
    <scope>NUCLEOTIDE SEQUENCE [LARGE SCALE GENOMIC DNA]</scope>
    <source>
        <strain evidence="13">DSM 19864 / JCM 16511 / NBRC 101810 / Mat9-16</strain>
    </source>
</reference>
<evidence type="ECO:0000256" key="5">
    <source>
        <dbReference type="ARBA" id="ARBA00022755"/>
    </source>
</evidence>
<keyword evidence="13" id="KW-1185">Reference proteome</keyword>
<feature type="domain" description="PurM-like N-terminal" evidence="9">
    <location>
        <begin position="441"/>
        <end position="559"/>
    </location>
</feature>
<feature type="domain" description="PurM-like C-terminal" evidence="10">
    <location>
        <begin position="201"/>
        <end position="351"/>
    </location>
</feature>
<evidence type="ECO:0000256" key="7">
    <source>
        <dbReference type="ARBA" id="ARBA00022842"/>
    </source>
</evidence>
<dbReference type="Proteomes" id="UP000007394">
    <property type="component" value="Chromosome"/>
</dbReference>
<dbReference type="SUPFAM" id="SSF56042">
    <property type="entry name" value="PurM C-terminal domain-like"/>
    <property type="match status" value="2"/>
</dbReference>
<dbReference type="GO" id="GO:0004642">
    <property type="term" value="F:phosphoribosylformylglycinamidine synthase activity"/>
    <property type="evidence" value="ECO:0007669"/>
    <property type="project" value="UniProtKB-UniRule"/>
</dbReference>
<evidence type="ECO:0000256" key="1">
    <source>
        <dbReference type="ARBA" id="ARBA00022490"/>
    </source>
</evidence>